<feature type="compositionally biased region" description="Low complexity" evidence="1">
    <location>
        <begin position="275"/>
        <end position="284"/>
    </location>
</feature>
<feature type="region of interest" description="Disordered" evidence="1">
    <location>
        <begin position="171"/>
        <end position="395"/>
    </location>
</feature>
<feature type="compositionally biased region" description="Acidic residues" evidence="1">
    <location>
        <begin position="300"/>
        <end position="326"/>
    </location>
</feature>
<evidence type="ECO:0000256" key="1">
    <source>
        <dbReference type="SAM" id="MobiDB-lite"/>
    </source>
</evidence>
<protein>
    <submittedName>
        <fullName evidence="2">Uncharacterized protein</fullName>
    </submittedName>
</protein>
<sequence>MNNKKRIVNLEYFREMLHICLRIPNDPFDELPFEEEILAFLRNLGHSGEIKKITDVNINRLHQPWRSFAAVINKCLSVEHKDAKKSNEMYYPRFTKVIVNFFMTKDTSIPRRNKVNWHYVRDDQMFKIIKLVLRHQNTQQFGAILPVELTNEAIRNSVPYKEYYAIASGAEPPKTKASNRKTQSSFDTTMPPPVAKVIRIKTSAKVDKVDRGKQPAKSSTAKGLTVLSDKSSGKDDDDDAQQSKHDEDIDDQSDDESHDDQEDNDDDQEDEDNDQTNSDNNGSLGKDDDDDAQQSKHDEDIDDQSDDESHDDQEDNDDDQEDEDNDQTNSDNNGDDFVHPKFSTHDEEAKDEESFDPIVQTPSYVKNSDDEGNDDASHGMNVGGDEGPYAEDNDNELYGDLNINLEGIDSLFESTPWVDVLVTTTVDPLLLPAPTLPPSSIPIISQTSSRKNSSSTRLLHDPFISS</sequence>
<gene>
    <name evidence="2" type="ORF">Tci_058848</name>
</gene>
<evidence type="ECO:0000313" key="2">
    <source>
        <dbReference type="EMBL" id="GEU86870.1"/>
    </source>
</evidence>
<feature type="compositionally biased region" description="Basic and acidic residues" evidence="1">
    <location>
        <begin position="204"/>
        <end position="213"/>
    </location>
</feature>
<dbReference type="AlphaFoldDB" id="A0A6L2NLD8"/>
<feature type="region of interest" description="Disordered" evidence="1">
    <location>
        <begin position="436"/>
        <end position="466"/>
    </location>
</feature>
<feature type="compositionally biased region" description="Basic and acidic residues" evidence="1">
    <location>
        <begin position="336"/>
        <end position="348"/>
    </location>
</feature>
<comment type="caution">
    <text evidence="2">The sequence shown here is derived from an EMBL/GenBank/DDBJ whole genome shotgun (WGS) entry which is preliminary data.</text>
</comment>
<name>A0A6L2NLD8_TANCI</name>
<feature type="compositionally biased region" description="Acidic residues" evidence="1">
    <location>
        <begin position="248"/>
        <end position="274"/>
    </location>
</feature>
<proteinExistence type="predicted"/>
<reference evidence="2" key="1">
    <citation type="journal article" date="2019" name="Sci. Rep.">
        <title>Draft genome of Tanacetum cinerariifolium, the natural source of mosquito coil.</title>
        <authorList>
            <person name="Yamashiro T."/>
            <person name="Shiraishi A."/>
            <person name="Satake H."/>
            <person name="Nakayama K."/>
        </authorList>
    </citation>
    <scope>NUCLEOTIDE SEQUENCE</scope>
</reference>
<feature type="compositionally biased region" description="Low complexity" evidence="1">
    <location>
        <begin position="441"/>
        <end position="457"/>
    </location>
</feature>
<organism evidence="2">
    <name type="scientific">Tanacetum cinerariifolium</name>
    <name type="common">Dalmatian daisy</name>
    <name type="synonym">Chrysanthemum cinerariifolium</name>
    <dbReference type="NCBI Taxonomy" id="118510"/>
    <lineage>
        <taxon>Eukaryota</taxon>
        <taxon>Viridiplantae</taxon>
        <taxon>Streptophyta</taxon>
        <taxon>Embryophyta</taxon>
        <taxon>Tracheophyta</taxon>
        <taxon>Spermatophyta</taxon>
        <taxon>Magnoliopsida</taxon>
        <taxon>eudicotyledons</taxon>
        <taxon>Gunneridae</taxon>
        <taxon>Pentapetalae</taxon>
        <taxon>asterids</taxon>
        <taxon>campanulids</taxon>
        <taxon>Asterales</taxon>
        <taxon>Asteraceae</taxon>
        <taxon>Asteroideae</taxon>
        <taxon>Anthemideae</taxon>
        <taxon>Anthemidinae</taxon>
        <taxon>Tanacetum</taxon>
    </lineage>
</organism>
<accession>A0A6L2NLD8</accession>
<dbReference type="EMBL" id="BKCJ010009418">
    <property type="protein sequence ID" value="GEU86870.1"/>
    <property type="molecule type" value="Genomic_DNA"/>
</dbReference>